<dbReference type="GO" id="GO:0016705">
    <property type="term" value="F:oxidoreductase activity, acting on paired donors, with incorporation or reduction of molecular oxygen"/>
    <property type="evidence" value="ECO:0007669"/>
    <property type="project" value="InterPro"/>
</dbReference>
<comment type="caution">
    <text evidence="8">The sequence shown here is derived from an EMBL/GenBank/DDBJ whole genome shotgun (WGS) entry which is preliminary data.</text>
</comment>
<dbReference type="EMBL" id="JABEXW010000810">
    <property type="protein sequence ID" value="KAF4954520.1"/>
    <property type="molecule type" value="Genomic_DNA"/>
</dbReference>
<evidence type="ECO:0000256" key="2">
    <source>
        <dbReference type="ARBA" id="ARBA00010617"/>
    </source>
</evidence>
<dbReference type="PANTHER" id="PTHR47582:SF1">
    <property type="entry name" value="P450, PUTATIVE (EUROFUNG)-RELATED"/>
    <property type="match status" value="1"/>
</dbReference>
<dbReference type="SUPFAM" id="SSF48264">
    <property type="entry name" value="Cytochrome P450"/>
    <property type="match status" value="1"/>
</dbReference>
<dbReference type="InterPro" id="IPR001128">
    <property type="entry name" value="Cyt_P450"/>
</dbReference>
<dbReference type="InterPro" id="IPR053007">
    <property type="entry name" value="CYP450_monoxygenase_sec-met"/>
</dbReference>
<evidence type="ECO:0000256" key="5">
    <source>
        <dbReference type="ARBA" id="ARBA00023033"/>
    </source>
</evidence>
<keyword evidence="7" id="KW-0560">Oxidoreductase</keyword>
<name>A0A8H4TAQ1_9HYPO</name>
<dbReference type="InterPro" id="IPR002403">
    <property type="entry name" value="Cyt_P450_E_grp-IV"/>
</dbReference>
<evidence type="ECO:0000256" key="3">
    <source>
        <dbReference type="ARBA" id="ARBA00022723"/>
    </source>
</evidence>
<reference evidence="8" key="2">
    <citation type="submission" date="2020-05" db="EMBL/GenBank/DDBJ databases">
        <authorList>
            <person name="Kim H.-S."/>
            <person name="Proctor R.H."/>
            <person name="Brown D.W."/>
        </authorList>
    </citation>
    <scope>NUCLEOTIDE SEQUENCE</scope>
    <source>
        <strain evidence="8">NRRL 20472</strain>
    </source>
</reference>
<keyword evidence="4 6" id="KW-0408">Iron</keyword>
<dbReference type="Pfam" id="PF00067">
    <property type="entry name" value="p450"/>
    <property type="match status" value="1"/>
</dbReference>
<gene>
    <name evidence="8" type="ORF">FSARC_12133</name>
</gene>
<dbReference type="InterPro" id="IPR017972">
    <property type="entry name" value="Cyt_P450_CS"/>
</dbReference>
<dbReference type="PROSITE" id="PS00086">
    <property type="entry name" value="CYTOCHROME_P450"/>
    <property type="match status" value="1"/>
</dbReference>
<evidence type="ECO:0000256" key="7">
    <source>
        <dbReference type="RuleBase" id="RU000461"/>
    </source>
</evidence>
<dbReference type="GO" id="GO:0004497">
    <property type="term" value="F:monooxygenase activity"/>
    <property type="evidence" value="ECO:0007669"/>
    <property type="project" value="UniProtKB-KW"/>
</dbReference>
<dbReference type="PANTHER" id="PTHR47582">
    <property type="entry name" value="P450, PUTATIVE (EUROFUNG)-RELATED"/>
    <property type="match status" value="1"/>
</dbReference>
<reference evidence="8" key="1">
    <citation type="journal article" date="2020" name="BMC Genomics">
        <title>Correction to: Identification and distribution of gene clusters required for synthesis of sphingolipid metabolism inhibitors in diverse species of the filamentous fungus Fusarium.</title>
        <authorList>
            <person name="Kim H.S."/>
            <person name="Lohmar J.M."/>
            <person name="Busman M."/>
            <person name="Brown D.W."/>
            <person name="Naumann T.A."/>
            <person name="Divon H.H."/>
            <person name="Lysoe E."/>
            <person name="Uhlig S."/>
            <person name="Proctor R.H."/>
        </authorList>
    </citation>
    <scope>NUCLEOTIDE SEQUENCE</scope>
    <source>
        <strain evidence="8">NRRL 20472</strain>
    </source>
</reference>
<keyword evidence="9" id="KW-1185">Reference proteome</keyword>
<keyword evidence="5 7" id="KW-0503">Monooxygenase</keyword>
<organism evidence="8 9">
    <name type="scientific">Fusarium sarcochroum</name>
    <dbReference type="NCBI Taxonomy" id="1208366"/>
    <lineage>
        <taxon>Eukaryota</taxon>
        <taxon>Fungi</taxon>
        <taxon>Dikarya</taxon>
        <taxon>Ascomycota</taxon>
        <taxon>Pezizomycotina</taxon>
        <taxon>Sordariomycetes</taxon>
        <taxon>Hypocreomycetidae</taxon>
        <taxon>Hypocreales</taxon>
        <taxon>Nectriaceae</taxon>
        <taxon>Fusarium</taxon>
        <taxon>Fusarium lateritium species complex</taxon>
    </lineage>
</organism>
<evidence type="ECO:0008006" key="10">
    <source>
        <dbReference type="Google" id="ProtNLM"/>
    </source>
</evidence>
<evidence type="ECO:0000313" key="8">
    <source>
        <dbReference type="EMBL" id="KAF4954520.1"/>
    </source>
</evidence>
<evidence type="ECO:0000256" key="6">
    <source>
        <dbReference type="PIRSR" id="PIRSR602403-1"/>
    </source>
</evidence>
<dbReference type="GO" id="GO:0020037">
    <property type="term" value="F:heme binding"/>
    <property type="evidence" value="ECO:0007669"/>
    <property type="project" value="InterPro"/>
</dbReference>
<protein>
    <recommendedName>
        <fullName evidence="10">Cytochrome P450</fullName>
    </recommendedName>
</protein>
<proteinExistence type="inferred from homology"/>
<sequence length="506" mass="56636">MILDNLSLSSTWLVVALTGLLLMLVRYVSPSLDALEPPVVKPRIPLVGHIISMIREGGGFYARLFKDRRLPICTLPMLNGKLYVINSPDLIQSALRNNDISFDPFLIGFSKSMWGLSDNAVNIISDKANLTAGLNIIHATLLGEPLHKLNVVALSRIMSYLNDIQPKTTVAVPDVFNWIRDTMIDATATGLFGDNNPLTLEHAHLLWTYDKQANWVALDVAPRFVVRDALNAREGINKLLLSYYQAGGEHGPRVSEIVRQRTKLLRGAGFDDDDLAHMELLLPWVGSTNTIPTSFWLFARVFTNPDYISRIRVEIESIAILKDTPEGKTATFDVRKLEKDCPFLNAVYQEILRYYAHPVGNRMVMEDTKIQDAEGNKYLLKKGVNVQWPPMVTQFTDTVWGQDADIFRPERFLDVSAQDEKLRRGAILAFGGGRHLCPGRKFAVAEILGLVGVITLGFEVEGLNLPDSTDAGVGVGLRPAHWGSQDRGFSLKRREGWEDVTWIFEE</sequence>
<dbReference type="PRINTS" id="PR00465">
    <property type="entry name" value="EP450IV"/>
</dbReference>
<dbReference type="AlphaFoldDB" id="A0A8H4TAQ1"/>
<dbReference type="CDD" id="cd11040">
    <property type="entry name" value="CYP7_CYP8-like"/>
    <property type="match status" value="1"/>
</dbReference>
<feature type="binding site" description="axial binding residue" evidence="6">
    <location>
        <position position="437"/>
    </location>
    <ligand>
        <name>heme</name>
        <dbReference type="ChEBI" id="CHEBI:30413"/>
    </ligand>
    <ligandPart>
        <name>Fe</name>
        <dbReference type="ChEBI" id="CHEBI:18248"/>
    </ligandPart>
</feature>
<dbReference type="GO" id="GO:0005506">
    <property type="term" value="F:iron ion binding"/>
    <property type="evidence" value="ECO:0007669"/>
    <property type="project" value="InterPro"/>
</dbReference>
<comment type="cofactor">
    <cofactor evidence="1 6">
        <name>heme</name>
        <dbReference type="ChEBI" id="CHEBI:30413"/>
    </cofactor>
</comment>
<keyword evidence="6 7" id="KW-0349">Heme</keyword>
<accession>A0A8H4TAQ1</accession>
<comment type="similarity">
    <text evidence="2 7">Belongs to the cytochrome P450 family.</text>
</comment>
<evidence type="ECO:0000256" key="1">
    <source>
        <dbReference type="ARBA" id="ARBA00001971"/>
    </source>
</evidence>
<dbReference type="InterPro" id="IPR036396">
    <property type="entry name" value="Cyt_P450_sf"/>
</dbReference>
<evidence type="ECO:0000256" key="4">
    <source>
        <dbReference type="ARBA" id="ARBA00023004"/>
    </source>
</evidence>
<keyword evidence="3 6" id="KW-0479">Metal-binding</keyword>
<dbReference type="OrthoDB" id="1470350at2759"/>
<dbReference type="Gene3D" id="1.10.630.10">
    <property type="entry name" value="Cytochrome P450"/>
    <property type="match status" value="1"/>
</dbReference>
<dbReference type="Proteomes" id="UP000622797">
    <property type="component" value="Unassembled WGS sequence"/>
</dbReference>
<evidence type="ECO:0000313" key="9">
    <source>
        <dbReference type="Proteomes" id="UP000622797"/>
    </source>
</evidence>